<keyword evidence="2 5" id="KW-0719">Serine esterase</keyword>
<dbReference type="InterPro" id="IPR000073">
    <property type="entry name" value="AB_hydrolase_1"/>
</dbReference>
<dbReference type="SUPFAM" id="SSF53474">
    <property type="entry name" value="alpha/beta-Hydrolases"/>
    <property type="match status" value="1"/>
</dbReference>
<gene>
    <name evidence="10" type="ORF">AT9943_LOCUS15166</name>
</gene>
<sequence length="338" mass="37531">MDSSSNLNPLREDTSEEHLEPIEAPASVFAARPLRPPSTNSSEKYSPVEWKSYFDKEDDISITGSDDVFHVYMAGNEGPVVFCLHGGGYSGLSFSIVASKIKEKARVVAMDLRGHGKSVSENELELSLETMSNDVLAVIKELYGDSPSAIVLVGHRFFLFLYFILSYRMGGSVAVQVAANKTLPSLAGLVVVDVVEGTAISSLIHMQKILSNRMQHFPSIEKAIEYSVRGGYVYRTRLEETEQYWKGWYDGLSEKFLSSPVPKLLLLAGTDRLDRTLTIGQMQGKFQMIVVKHTGHAIQEDVPEEFANLVLNFISRNRIGPHGVEIPGMWKPSQQTKT</sequence>
<evidence type="ECO:0000313" key="11">
    <source>
        <dbReference type="Proteomes" id="UP000516314"/>
    </source>
</evidence>
<feature type="domain" description="AB hydrolase-1" evidence="8">
    <location>
        <begin position="79"/>
        <end position="155"/>
    </location>
</feature>
<feature type="compositionally biased region" description="Basic and acidic residues" evidence="7">
    <location>
        <begin position="10"/>
        <end position="21"/>
    </location>
</feature>
<dbReference type="PANTHER" id="PTHR14189:SF0">
    <property type="entry name" value="PROTEIN PHOSPHATASE METHYLESTERASE 1"/>
    <property type="match status" value="1"/>
</dbReference>
<organism evidence="10 11">
    <name type="scientific">Arabidopsis thaliana</name>
    <name type="common">Mouse-ear cress</name>
    <dbReference type="NCBI Taxonomy" id="3702"/>
    <lineage>
        <taxon>Eukaryota</taxon>
        <taxon>Viridiplantae</taxon>
        <taxon>Streptophyta</taxon>
        <taxon>Embryophyta</taxon>
        <taxon>Tracheophyta</taxon>
        <taxon>Spermatophyta</taxon>
        <taxon>Magnoliopsida</taxon>
        <taxon>eudicotyledons</taxon>
        <taxon>Gunneridae</taxon>
        <taxon>Pentapetalae</taxon>
        <taxon>rosids</taxon>
        <taxon>malvids</taxon>
        <taxon>Brassicales</taxon>
        <taxon>Brassicaceae</taxon>
        <taxon>Camelineae</taxon>
        <taxon>Arabidopsis</taxon>
    </lineage>
</organism>
<dbReference type="Gene3D" id="3.40.50.1820">
    <property type="entry name" value="alpha/beta hydrolase"/>
    <property type="match status" value="1"/>
</dbReference>
<feature type="region of interest" description="Disordered" evidence="7">
    <location>
        <begin position="1"/>
        <end position="44"/>
    </location>
</feature>
<evidence type="ECO:0000256" key="7">
    <source>
        <dbReference type="SAM" id="MobiDB-lite"/>
    </source>
</evidence>
<comment type="catalytic activity">
    <reaction evidence="4">
        <text>[phosphatase 2A protein]-C-terminal L-leucine methyl ester + H2O = [phosphatase 2A protein]-C-terminal L-leucine + methanol + H(+)</text>
        <dbReference type="Rhea" id="RHEA:48548"/>
        <dbReference type="Rhea" id="RHEA-COMP:12134"/>
        <dbReference type="Rhea" id="RHEA-COMP:12135"/>
        <dbReference type="ChEBI" id="CHEBI:15377"/>
        <dbReference type="ChEBI" id="CHEBI:15378"/>
        <dbReference type="ChEBI" id="CHEBI:17790"/>
        <dbReference type="ChEBI" id="CHEBI:90516"/>
        <dbReference type="ChEBI" id="CHEBI:90517"/>
        <dbReference type="EC" id="3.1.1.89"/>
    </reaction>
</comment>
<protein>
    <recommendedName>
        <fullName evidence="5">Protein phosphatase methylesterase 1</fullName>
        <shortName evidence="5">PME-1</shortName>
        <ecNumber evidence="5">3.1.1.-</ecNumber>
    </recommendedName>
</protein>
<feature type="domain" description="AB hydrolase-1" evidence="9">
    <location>
        <begin position="169"/>
        <end position="308"/>
    </location>
</feature>
<dbReference type="Proteomes" id="UP000516314">
    <property type="component" value="Chromosome 4"/>
</dbReference>
<evidence type="ECO:0000256" key="5">
    <source>
        <dbReference type="PIRNR" id="PIRNR022950"/>
    </source>
</evidence>
<evidence type="ECO:0000256" key="6">
    <source>
        <dbReference type="PIRSR" id="PIRSR022950-1"/>
    </source>
</evidence>
<proteinExistence type="inferred from homology"/>
<evidence type="ECO:0000259" key="9">
    <source>
        <dbReference type="Pfam" id="PF12697"/>
    </source>
</evidence>
<evidence type="ECO:0000313" key="10">
    <source>
        <dbReference type="EMBL" id="CAD5327466.1"/>
    </source>
</evidence>
<dbReference type="Pfam" id="PF12697">
    <property type="entry name" value="Abhydrolase_6"/>
    <property type="match status" value="1"/>
</dbReference>
<evidence type="ECO:0000256" key="2">
    <source>
        <dbReference type="ARBA" id="ARBA00022487"/>
    </source>
</evidence>
<accession>A0A7G2F1B2</accession>
<name>A0A7G2F1B2_ARATH</name>
<feature type="active site" evidence="6">
    <location>
        <position position="166"/>
    </location>
</feature>
<dbReference type="InterPro" id="IPR029058">
    <property type="entry name" value="AB_hydrolase_fold"/>
</dbReference>
<comment type="function">
    <text evidence="5">Demethylates proteins that have been reversibly carboxymethylated.</text>
</comment>
<feature type="active site" evidence="6">
    <location>
        <position position="193"/>
    </location>
</feature>
<comment type="similarity">
    <text evidence="1 5">Belongs to the AB hydrolase superfamily.</text>
</comment>
<evidence type="ECO:0000256" key="3">
    <source>
        <dbReference type="ARBA" id="ARBA00022801"/>
    </source>
</evidence>
<dbReference type="Pfam" id="PF00561">
    <property type="entry name" value="Abhydrolase_1"/>
    <property type="match status" value="1"/>
</dbReference>
<keyword evidence="3 5" id="KW-0378">Hydrolase</keyword>
<dbReference type="EC" id="3.1.1.-" evidence="5"/>
<dbReference type="GO" id="GO:0051723">
    <property type="term" value="F:protein methylesterase activity"/>
    <property type="evidence" value="ECO:0007669"/>
    <property type="project" value="UniProtKB-EC"/>
</dbReference>
<feature type="active site" evidence="6">
    <location>
        <position position="296"/>
    </location>
</feature>
<evidence type="ECO:0000256" key="1">
    <source>
        <dbReference type="ARBA" id="ARBA00008645"/>
    </source>
</evidence>
<dbReference type="PIRSF" id="PIRSF022950">
    <property type="entry name" value="PPase_methylesterase_euk"/>
    <property type="match status" value="1"/>
</dbReference>
<dbReference type="InterPro" id="IPR016812">
    <property type="entry name" value="PPase_methylesterase_euk"/>
</dbReference>
<dbReference type="EMBL" id="LR881469">
    <property type="protein sequence ID" value="CAD5327466.1"/>
    <property type="molecule type" value="Genomic_DNA"/>
</dbReference>
<reference evidence="10 11" key="1">
    <citation type="submission" date="2020-09" db="EMBL/GenBank/DDBJ databases">
        <authorList>
            <person name="Ashkenazy H."/>
        </authorList>
    </citation>
    <scope>NUCLEOTIDE SEQUENCE [LARGE SCALE GENOMIC DNA]</scope>
    <source>
        <strain evidence="11">cv. Cdm-0</strain>
    </source>
</reference>
<evidence type="ECO:0000259" key="8">
    <source>
        <dbReference type="Pfam" id="PF00561"/>
    </source>
</evidence>
<dbReference type="PANTHER" id="PTHR14189">
    <property type="entry name" value="PROTEIN PHOSPHATASE METHYLESTERASE-1 RELATED"/>
    <property type="match status" value="1"/>
</dbReference>
<evidence type="ECO:0000256" key="4">
    <source>
        <dbReference type="ARBA" id="ARBA00049203"/>
    </source>
</evidence>
<dbReference type="AlphaFoldDB" id="A0A7G2F1B2"/>